<sequence length="104" mass="12103">MDDYQKIAASEEYRQFKKAKVWFLWPIVLLFVCYYLALPLMAGYAKGLMGHFVFSNITFGYLFGISYYLVAWALAFVYVVKARKFDQKAKEIVSKHTKYTSKGA</sequence>
<name>A0ABY4W7Z9_9BACL</name>
<feature type="transmembrane region" description="Helical" evidence="1">
    <location>
        <begin position="21"/>
        <end position="45"/>
    </location>
</feature>
<dbReference type="EMBL" id="CP098755">
    <property type="protein sequence ID" value="USG63305.1"/>
    <property type="molecule type" value="Genomic_DNA"/>
</dbReference>
<evidence type="ECO:0000313" key="3">
    <source>
        <dbReference type="Proteomes" id="UP001056500"/>
    </source>
</evidence>
<dbReference type="PANTHER" id="PTHR38441:SF1">
    <property type="entry name" value="MEMBRANE PROTEIN"/>
    <property type="match status" value="1"/>
</dbReference>
<dbReference type="Pfam" id="PF04341">
    <property type="entry name" value="DUF485"/>
    <property type="match status" value="1"/>
</dbReference>
<feature type="transmembrane region" description="Helical" evidence="1">
    <location>
        <begin position="57"/>
        <end position="80"/>
    </location>
</feature>
<keyword evidence="1" id="KW-1133">Transmembrane helix</keyword>
<dbReference type="Proteomes" id="UP001056500">
    <property type="component" value="Chromosome"/>
</dbReference>
<dbReference type="RefSeq" id="WP_251870387.1">
    <property type="nucleotide sequence ID" value="NZ_CP098755.1"/>
</dbReference>
<organism evidence="2 3">
    <name type="scientific">Brevibacillus ruminantium</name>
    <dbReference type="NCBI Taxonomy" id="2950604"/>
    <lineage>
        <taxon>Bacteria</taxon>
        <taxon>Bacillati</taxon>
        <taxon>Bacillota</taxon>
        <taxon>Bacilli</taxon>
        <taxon>Bacillales</taxon>
        <taxon>Paenibacillaceae</taxon>
        <taxon>Brevibacillus</taxon>
    </lineage>
</organism>
<evidence type="ECO:0000313" key="2">
    <source>
        <dbReference type="EMBL" id="USG63305.1"/>
    </source>
</evidence>
<reference evidence="2" key="1">
    <citation type="submission" date="2022-06" db="EMBL/GenBank/DDBJ databases">
        <title>Genome sequencing of Brevibacillus sp. BB3-R1.</title>
        <authorList>
            <person name="Heo J."/>
            <person name="Lee D."/>
            <person name="Won M."/>
            <person name="Han B.-H."/>
            <person name="Hong S.-B."/>
            <person name="Kwon S.-W."/>
        </authorList>
    </citation>
    <scope>NUCLEOTIDE SEQUENCE</scope>
    <source>
        <strain evidence="2">BB3-R1</strain>
    </source>
</reference>
<gene>
    <name evidence="2" type="ORF">NDK47_14015</name>
</gene>
<dbReference type="InterPro" id="IPR007436">
    <property type="entry name" value="DUF485"/>
</dbReference>
<keyword evidence="1" id="KW-0812">Transmembrane</keyword>
<protein>
    <submittedName>
        <fullName evidence="2">DUF485 domain-containing protein</fullName>
    </submittedName>
</protein>
<keyword evidence="1" id="KW-0472">Membrane</keyword>
<evidence type="ECO:0000256" key="1">
    <source>
        <dbReference type="SAM" id="Phobius"/>
    </source>
</evidence>
<proteinExistence type="predicted"/>
<keyword evidence="3" id="KW-1185">Reference proteome</keyword>
<accession>A0ABY4W7Z9</accession>
<dbReference type="PANTHER" id="PTHR38441">
    <property type="entry name" value="INTEGRAL MEMBRANE PROTEIN-RELATED"/>
    <property type="match status" value="1"/>
</dbReference>